<protein>
    <submittedName>
        <fullName evidence="2">DUF1097 domain-containing protein</fullName>
    </submittedName>
</protein>
<dbReference type="InterPro" id="IPR009476">
    <property type="entry name" value="DUF1097"/>
</dbReference>
<comment type="caution">
    <text evidence="2">The sequence shown here is derived from an EMBL/GenBank/DDBJ whole genome shotgun (WGS) entry which is preliminary data.</text>
</comment>
<dbReference type="Proteomes" id="UP000249577">
    <property type="component" value="Unassembled WGS sequence"/>
</dbReference>
<feature type="transmembrane region" description="Helical" evidence="1">
    <location>
        <begin position="20"/>
        <end position="39"/>
    </location>
</feature>
<dbReference type="AlphaFoldDB" id="A0A2W5K7P6"/>
<keyword evidence="1" id="KW-0812">Transmembrane</keyword>
<keyword evidence="1" id="KW-1133">Transmembrane helix</keyword>
<evidence type="ECO:0000313" key="3">
    <source>
        <dbReference type="Proteomes" id="UP000249577"/>
    </source>
</evidence>
<feature type="transmembrane region" description="Helical" evidence="1">
    <location>
        <begin position="51"/>
        <end position="71"/>
    </location>
</feature>
<dbReference type="Pfam" id="PF06496">
    <property type="entry name" value="DUF1097"/>
    <property type="match status" value="1"/>
</dbReference>
<keyword evidence="1" id="KW-0472">Membrane</keyword>
<reference evidence="2 3" key="1">
    <citation type="submission" date="2017-08" db="EMBL/GenBank/DDBJ databases">
        <title>Infants hospitalized years apart are colonized by the same room-sourced microbial strains.</title>
        <authorList>
            <person name="Brooks B."/>
            <person name="Olm M.R."/>
            <person name="Firek B.A."/>
            <person name="Baker R."/>
            <person name="Thomas B.C."/>
            <person name="Morowitz M.J."/>
            <person name="Banfield J.F."/>
        </authorList>
    </citation>
    <scope>NUCLEOTIDE SEQUENCE [LARGE SCALE GENOMIC DNA]</scope>
    <source>
        <strain evidence="2">S2_005_003_R2_43</strain>
    </source>
</reference>
<feature type="transmembrane region" description="Helical" evidence="1">
    <location>
        <begin position="77"/>
        <end position="99"/>
    </location>
</feature>
<proteinExistence type="predicted"/>
<name>A0A2W5K7P6_ANCNO</name>
<organism evidence="2 3">
    <name type="scientific">Ancylobacter novellus</name>
    <name type="common">Thiobacillus novellus</name>
    <dbReference type="NCBI Taxonomy" id="921"/>
    <lineage>
        <taxon>Bacteria</taxon>
        <taxon>Pseudomonadati</taxon>
        <taxon>Pseudomonadota</taxon>
        <taxon>Alphaproteobacteria</taxon>
        <taxon>Hyphomicrobiales</taxon>
        <taxon>Xanthobacteraceae</taxon>
        <taxon>Ancylobacter</taxon>
    </lineage>
</organism>
<evidence type="ECO:0000256" key="1">
    <source>
        <dbReference type="SAM" id="Phobius"/>
    </source>
</evidence>
<evidence type="ECO:0000313" key="2">
    <source>
        <dbReference type="EMBL" id="PZQ12901.1"/>
    </source>
</evidence>
<dbReference type="EMBL" id="QFPN01000008">
    <property type="protein sequence ID" value="PZQ12901.1"/>
    <property type="molecule type" value="Genomic_DNA"/>
</dbReference>
<gene>
    <name evidence="2" type="ORF">DI565_14545</name>
</gene>
<feature type="transmembrane region" description="Helical" evidence="1">
    <location>
        <begin position="106"/>
        <end position="126"/>
    </location>
</feature>
<accession>A0A2W5K7P6</accession>
<feature type="transmembrane region" description="Helical" evidence="1">
    <location>
        <begin position="132"/>
        <end position="152"/>
    </location>
</feature>
<sequence length="175" mass="18418">MRKPPVEIVSSTLAVTTLFYPWHLPVWAIFVAWAGTFAAGGPKPEVLRKIWPCMLLGNCTACLIVVLFGLASQNLSGTALTVAQCVILFCLNGGMMALGRFEPLSFIPGMFFGFASFFATYFGGFGPTPKDPVIALASVAAMNALGPIYAILTAKLGAHHHPASHAAPASAPARP</sequence>